<dbReference type="OrthoDB" id="1915303at2759"/>
<feature type="transmembrane region" description="Helical" evidence="1">
    <location>
        <begin position="155"/>
        <end position="176"/>
    </location>
</feature>
<dbReference type="EMBL" id="CM003371">
    <property type="protein sequence ID" value="KOM32592.1"/>
    <property type="molecule type" value="Genomic_DNA"/>
</dbReference>
<evidence type="ECO:0000313" key="3">
    <source>
        <dbReference type="EMBL" id="KOM32592.1"/>
    </source>
</evidence>
<feature type="transmembrane region" description="Helical" evidence="1">
    <location>
        <begin position="373"/>
        <end position="389"/>
    </location>
</feature>
<dbReference type="Proteomes" id="UP000053144">
    <property type="component" value="Chromosome 1"/>
</dbReference>
<feature type="transmembrane region" description="Helical" evidence="1">
    <location>
        <begin position="228"/>
        <end position="254"/>
    </location>
</feature>
<feature type="transmembrane region" description="Helical" evidence="1">
    <location>
        <begin position="274"/>
        <end position="300"/>
    </location>
</feature>
<gene>
    <name evidence="2" type="ORF">HKW66_Vig0031820</name>
    <name evidence="3" type="ORF">LR48_Vigan01g214800</name>
</gene>
<feature type="transmembrane region" description="Helical" evidence="1">
    <location>
        <begin position="24"/>
        <end position="45"/>
    </location>
</feature>
<dbReference type="Proteomes" id="UP000743370">
    <property type="component" value="Unassembled WGS sequence"/>
</dbReference>
<reference evidence="2 5" key="3">
    <citation type="submission" date="2020-05" db="EMBL/GenBank/DDBJ databases">
        <title>Vigna angularis (adzuki bean) Var. LongXiaoDou No. 4 denovo assembly.</title>
        <authorList>
            <person name="Xiang H."/>
        </authorList>
    </citation>
    <scope>NUCLEOTIDE SEQUENCE [LARGE SCALE GENOMIC DNA]</scope>
    <source>
        <tissue evidence="2">Leaf</tissue>
    </source>
</reference>
<accession>A0A0L9TQA1</accession>
<dbReference type="KEGG" id="var:108341851"/>
<keyword evidence="1" id="KW-1133">Transmembrane helix</keyword>
<feature type="transmembrane region" description="Helical" evidence="1">
    <location>
        <begin position="52"/>
        <end position="73"/>
    </location>
</feature>
<dbReference type="EMBL" id="JABFOF010000001">
    <property type="protein sequence ID" value="KAG2408360.1"/>
    <property type="molecule type" value="Genomic_DNA"/>
</dbReference>
<reference evidence="3" key="2">
    <citation type="submission" date="2015-02" db="EMBL/GenBank/DDBJ databases">
        <authorList>
            <person name="Chooi Y.-H."/>
        </authorList>
    </citation>
    <scope>NUCLEOTIDE SEQUENCE</scope>
    <source>
        <tissue evidence="3">Seedling</tissue>
    </source>
</reference>
<evidence type="ECO:0000313" key="5">
    <source>
        <dbReference type="Proteomes" id="UP000743370"/>
    </source>
</evidence>
<dbReference type="OMA" id="ATDHWIE"/>
<dbReference type="PANTHER" id="PTHR35307">
    <property type="entry name" value="PROTEIN, PUTATIVE-RELATED"/>
    <property type="match status" value="1"/>
</dbReference>
<evidence type="ECO:0000313" key="4">
    <source>
        <dbReference type="Proteomes" id="UP000053144"/>
    </source>
</evidence>
<dbReference type="Gramene" id="KOM32592">
    <property type="protein sequence ID" value="KOM32592"/>
    <property type="gene ID" value="LR48_Vigan01g214800"/>
</dbReference>
<dbReference type="PANTHER" id="PTHR35307:SF3">
    <property type="entry name" value="DUF4220 DOMAIN-CONTAINING PROTEIN"/>
    <property type="match status" value="1"/>
</dbReference>
<evidence type="ECO:0000256" key="1">
    <source>
        <dbReference type="SAM" id="Phobius"/>
    </source>
</evidence>
<dbReference type="AlphaFoldDB" id="A0A0L9TQA1"/>
<keyword evidence="1" id="KW-0812">Transmembrane</keyword>
<protein>
    <submittedName>
        <fullName evidence="3">Uncharacterized protein</fullName>
    </submittedName>
</protein>
<name>A0A0L9TQA1_PHAAN</name>
<feature type="transmembrane region" description="Helical" evidence="1">
    <location>
        <begin position="93"/>
        <end position="112"/>
    </location>
</feature>
<organism evidence="3 4">
    <name type="scientific">Phaseolus angularis</name>
    <name type="common">Azuki bean</name>
    <name type="synonym">Vigna angularis</name>
    <dbReference type="NCBI Taxonomy" id="3914"/>
    <lineage>
        <taxon>Eukaryota</taxon>
        <taxon>Viridiplantae</taxon>
        <taxon>Streptophyta</taxon>
        <taxon>Embryophyta</taxon>
        <taxon>Tracheophyta</taxon>
        <taxon>Spermatophyta</taxon>
        <taxon>Magnoliopsida</taxon>
        <taxon>eudicotyledons</taxon>
        <taxon>Gunneridae</taxon>
        <taxon>Pentapetalae</taxon>
        <taxon>rosids</taxon>
        <taxon>fabids</taxon>
        <taxon>Fabales</taxon>
        <taxon>Fabaceae</taxon>
        <taxon>Papilionoideae</taxon>
        <taxon>50 kb inversion clade</taxon>
        <taxon>NPAAA clade</taxon>
        <taxon>indigoferoid/millettioid clade</taxon>
        <taxon>Phaseoleae</taxon>
        <taxon>Vigna</taxon>
    </lineage>
</organism>
<feature type="transmembrane region" description="Helical" evidence="1">
    <location>
        <begin position="124"/>
        <end position="149"/>
    </location>
</feature>
<reference evidence="4" key="1">
    <citation type="journal article" date="2015" name="Proc. Natl. Acad. Sci. U.S.A.">
        <title>Genome sequencing of adzuki bean (Vigna angularis) provides insight into high starch and low fat accumulation and domestication.</title>
        <authorList>
            <person name="Yang K."/>
            <person name="Tian Z."/>
            <person name="Chen C."/>
            <person name="Luo L."/>
            <person name="Zhao B."/>
            <person name="Wang Z."/>
            <person name="Yu L."/>
            <person name="Li Y."/>
            <person name="Sun Y."/>
            <person name="Li W."/>
            <person name="Chen Y."/>
            <person name="Li Y."/>
            <person name="Zhang Y."/>
            <person name="Ai D."/>
            <person name="Zhao J."/>
            <person name="Shang C."/>
            <person name="Ma Y."/>
            <person name="Wu B."/>
            <person name="Wang M."/>
            <person name="Gao L."/>
            <person name="Sun D."/>
            <person name="Zhang P."/>
            <person name="Guo F."/>
            <person name="Wang W."/>
            <person name="Li Y."/>
            <person name="Wang J."/>
            <person name="Varshney R.K."/>
            <person name="Wang J."/>
            <person name="Ling H.Q."/>
            <person name="Wan P."/>
        </authorList>
    </citation>
    <scope>NUCLEOTIDE SEQUENCE</scope>
    <source>
        <strain evidence="4">cv. Jingnong 6</strain>
    </source>
</reference>
<evidence type="ECO:0000313" key="2">
    <source>
        <dbReference type="EMBL" id="KAG2408360.1"/>
    </source>
</evidence>
<sequence>MAITGCDSNGSMDATKFSQPMPWIGIYIAAASLACLLAMGADLILGIRGRKFWFPCKFFCLNATSLAIIAVAVKLSVDLNTPMPHRHDQLSKLSSSAMICTIMANSMPTLGITENKDTMMNLMAMAILVVTMIVNICIQFVTGVIYVFWVEHALVLLLMVILLMTMTSSAVSIPKIKHYFELKLRMNEEALKECSNVFAEERTQIVNGLRDQLMKIWMMTHTSSPQFVLGRSVSCTASGAFCLLSTVTLGEAILRSYLMPRSFDFCSGDCDYKWSTILILIVQVAAVVVGTIAPAFRWFVAITYKCPNVRNKTCKRRFQVEGYWTTKLLSIKESPLGFRIRNRQSRKLAHDAKTLVMCFCIKLQVGIVLMSKATEYVSVTLMCWILTCFDKCKKLRSKLIATVSSVSSGTESRSVPKVDLRCFVLYLEGEEELVEVMLKQNRDATMHWVQVGEKKQPKLLIELLEKKCSFLQGFRGVETFDSDQVLSLHCAQAAYSWSLPLVTLASIVVALPNINRDSVKKLISTLNEALPFVKYIENNVDKERELYKLRSAAEIVWLGVDLYDKWLDVDLCELSLQYKSPREALEQLADAAKTRYEKFKGKYKHICMKISPSLWPYKVSASHTMYRICKTALLNQELLRDNTSERAFEALTGMISDIVGACLSNLPFVISNKCLNSTIEEREDTVRNSVYILGKTKKIIEMIEKRAFPHVNFSQGTYIEDWRLMHKQKSFCHIFPSSLKNDTSPESDTPTDSPPSSYDLCLNID</sequence>
<keyword evidence="1" id="KW-0472">Membrane</keyword>
<proteinExistence type="predicted"/>